<name>A0AAD7G447_MYCRO</name>
<evidence type="ECO:0008006" key="4">
    <source>
        <dbReference type="Google" id="ProtNLM"/>
    </source>
</evidence>
<dbReference type="Proteomes" id="UP001221757">
    <property type="component" value="Unassembled WGS sequence"/>
</dbReference>
<accession>A0AAD7G447</accession>
<reference evidence="2" key="1">
    <citation type="submission" date="2023-03" db="EMBL/GenBank/DDBJ databases">
        <title>Massive genome expansion in bonnet fungi (Mycena s.s.) driven by repeated elements and novel gene families across ecological guilds.</title>
        <authorList>
            <consortium name="Lawrence Berkeley National Laboratory"/>
            <person name="Harder C.B."/>
            <person name="Miyauchi S."/>
            <person name="Viragh M."/>
            <person name="Kuo A."/>
            <person name="Thoen E."/>
            <person name="Andreopoulos B."/>
            <person name="Lu D."/>
            <person name="Skrede I."/>
            <person name="Drula E."/>
            <person name="Henrissat B."/>
            <person name="Morin E."/>
            <person name="Kohler A."/>
            <person name="Barry K."/>
            <person name="LaButti K."/>
            <person name="Morin E."/>
            <person name="Salamov A."/>
            <person name="Lipzen A."/>
            <person name="Mereny Z."/>
            <person name="Hegedus B."/>
            <person name="Baldrian P."/>
            <person name="Stursova M."/>
            <person name="Weitz H."/>
            <person name="Taylor A."/>
            <person name="Grigoriev I.V."/>
            <person name="Nagy L.G."/>
            <person name="Martin F."/>
            <person name="Kauserud H."/>
        </authorList>
    </citation>
    <scope>NUCLEOTIDE SEQUENCE</scope>
    <source>
        <strain evidence="2">CBHHK067</strain>
    </source>
</reference>
<evidence type="ECO:0000313" key="3">
    <source>
        <dbReference type="Proteomes" id="UP001221757"/>
    </source>
</evidence>
<evidence type="ECO:0000313" key="2">
    <source>
        <dbReference type="EMBL" id="KAJ7657963.1"/>
    </source>
</evidence>
<keyword evidence="1" id="KW-0732">Signal</keyword>
<feature type="chain" id="PRO_5042033554" description="Aromatic compound dioxygenase" evidence="1">
    <location>
        <begin position="19"/>
        <end position="314"/>
    </location>
</feature>
<dbReference type="Gene3D" id="2.60.130.10">
    <property type="entry name" value="Aromatic compound dioxygenase"/>
    <property type="match status" value="1"/>
</dbReference>
<dbReference type="SUPFAM" id="SSF49482">
    <property type="entry name" value="Aromatic compound dioxygenase"/>
    <property type="match status" value="1"/>
</dbReference>
<dbReference type="PANTHER" id="PTHR34315">
    <property type="match status" value="1"/>
</dbReference>
<keyword evidence="3" id="KW-1185">Reference proteome</keyword>
<dbReference type="InterPro" id="IPR015889">
    <property type="entry name" value="Intradiol_dOase_core"/>
</dbReference>
<dbReference type="GO" id="GO:0005506">
    <property type="term" value="F:iron ion binding"/>
    <property type="evidence" value="ECO:0007669"/>
    <property type="project" value="InterPro"/>
</dbReference>
<gene>
    <name evidence="2" type="ORF">B0H17DRAFT_1145758</name>
</gene>
<feature type="signal peptide" evidence="1">
    <location>
        <begin position="1"/>
        <end position="18"/>
    </location>
</feature>
<sequence>MRLSSFISLAVVCGLASAVPTVPVPRDCSAEVAKYNMARRAARGLSKRTFYANMLNVNGIPPVRSNLTSTTQTTCVLSPETPSEDYIANPPMRVDVTEDQPGVAFTVDVGVMNVETCHPLPALRWKFGRVRSLIDLSSPATHGNNIKYIANAQGNYGSTFLRGATETASNGIAEFQTIFPGYTSDSANHLNILVHTSSSESSGVAHFGRLYFTDPWTDIIGMYTDYNQNTHTRVKNANDPTFAAANKGGFNSVIEHSAIGINSFNLSESARREQGARAGAESARLRSNLSVAVTMFITALFLSARLEFSLSYQK</sequence>
<proteinExistence type="predicted"/>
<comment type="caution">
    <text evidence="2">The sequence shown here is derived from an EMBL/GenBank/DDBJ whole genome shotgun (WGS) entry which is preliminary data.</text>
</comment>
<dbReference type="GO" id="GO:0016702">
    <property type="term" value="F:oxidoreductase activity, acting on single donors with incorporation of molecular oxygen, incorporation of two atoms of oxygen"/>
    <property type="evidence" value="ECO:0007669"/>
    <property type="project" value="InterPro"/>
</dbReference>
<dbReference type="PANTHER" id="PTHR34315:SF1">
    <property type="entry name" value="INTRADIOL RING-CLEAVAGE DIOXYGENASES DOMAIN-CONTAINING PROTEIN-RELATED"/>
    <property type="match status" value="1"/>
</dbReference>
<dbReference type="EMBL" id="JARKIE010000285">
    <property type="protein sequence ID" value="KAJ7657963.1"/>
    <property type="molecule type" value="Genomic_DNA"/>
</dbReference>
<protein>
    <recommendedName>
        <fullName evidence="4">Aromatic compound dioxygenase</fullName>
    </recommendedName>
</protein>
<evidence type="ECO:0000256" key="1">
    <source>
        <dbReference type="SAM" id="SignalP"/>
    </source>
</evidence>
<dbReference type="AlphaFoldDB" id="A0AAD7G447"/>
<organism evidence="2 3">
    <name type="scientific">Mycena rosella</name>
    <name type="common">Pink bonnet</name>
    <name type="synonym">Agaricus rosellus</name>
    <dbReference type="NCBI Taxonomy" id="1033263"/>
    <lineage>
        <taxon>Eukaryota</taxon>
        <taxon>Fungi</taxon>
        <taxon>Dikarya</taxon>
        <taxon>Basidiomycota</taxon>
        <taxon>Agaricomycotina</taxon>
        <taxon>Agaricomycetes</taxon>
        <taxon>Agaricomycetidae</taxon>
        <taxon>Agaricales</taxon>
        <taxon>Marasmiineae</taxon>
        <taxon>Mycenaceae</taxon>
        <taxon>Mycena</taxon>
    </lineage>
</organism>